<feature type="transmembrane region" description="Helical" evidence="6">
    <location>
        <begin position="307"/>
        <end position="326"/>
    </location>
</feature>
<keyword evidence="4 6" id="KW-1133">Transmembrane helix</keyword>
<keyword evidence="5 6" id="KW-0472">Membrane</keyword>
<accession>A0A0D7ATK5</accession>
<sequence>MIVLELWRVALSCATGFKSTVSTALVHDLTPARARRQYFRALSSSNFHCAPGLVATAILAKAPKLQSAEFVFQTFIDGTGGWAERARPAYVVVIGALTSVVDAYGTVHIDWSVIAASISPKPSNPRLGFDASAHRPATAAMSGSVGIIMGIGVPAALGWFLHLELLFSIQDLDGTVNSPTGQPVAQIFIDCVGANGAIGLMHHRRVLTTTNVFSITSNSRMMYAFARDGGIPGSPWFAYVNQKWKSPIRTGIPVASVRIYNHSHFVQGPFHLEKFSFVIGILTVMWIIFISIAFILPQVTLVDSQTLNYSIVAVGIILIYIGFWFLSARKWFAGPAWQIEAESRGVNVMEGETLEEKMENEKMGNADVVEAVR</sequence>
<keyword evidence="8" id="KW-1185">Reference proteome</keyword>
<comment type="subcellular location">
    <subcellularLocation>
        <location evidence="1">Membrane</location>
        <topology evidence="1">Multi-pass membrane protein</topology>
    </subcellularLocation>
</comment>
<dbReference type="Proteomes" id="UP000054007">
    <property type="component" value="Unassembled WGS sequence"/>
</dbReference>
<gene>
    <name evidence="7" type="ORF">CYLTODRAFT_477636</name>
</gene>
<dbReference type="GO" id="GO:0016020">
    <property type="term" value="C:membrane"/>
    <property type="evidence" value="ECO:0007669"/>
    <property type="project" value="UniProtKB-SubCell"/>
</dbReference>
<keyword evidence="3 6" id="KW-0812">Transmembrane</keyword>
<dbReference type="EMBL" id="KN880917">
    <property type="protein sequence ID" value="KIY61557.1"/>
    <property type="molecule type" value="Genomic_DNA"/>
</dbReference>
<dbReference type="STRING" id="1314674.A0A0D7ATK5"/>
<evidence type="ECO:0000256" key="4">
    <source>
        <dbReference type="ARBA" id="ARBA00022989"/>
    </source>
</evidence>
<evidence type="ECO:0000256" key="2">
    <source>
        <dbReference type="ARBA" id="ARBA00022448"/>
    </source>
</evidence>
<dbReference type="InterPro" id="IPR002293">
    <property type="entry name" value="AA/rel_permease1"/>
</dbReference>
<dbReference type="OrthoDB" id="3257095at2759"/>
<evidence type="ECO:0000256" key="3">
    <source>
        <dbReference type="ARBA" id="ARBA00022692"/>
    </source>
</evidence>
<dbReference type="PANTHER" id="PTHR45649">
    <property type="entry name" value="AMINO-ACID PERMEASE BAT1"/>
    <property type="match status" value="1"/>
</dbReference>
<proteinExistence type="predicted"/>
<dbReference type="Pfam" id="PF13520">
    <property type="entry name" value="AA_permease_2"/>
    <property type="match status" value="1"/>
</dbReference>
<feature type="transmembrane region" description="Helical" evidence="6">
    <location>
        <begin position="139"/>
        <end position="161"/>
    </location>
</feature>
<keyword evidence="2" id="KW-0813">Transport</keyword>
<dbReference type="PANTHER" id="PTHR45649:SF26">
    <property type="entry name" value="OS04G0435100 PROTEIN"/>
    <property type="match status" value="1"/>
</dbReference>
<protein>
    <submittedName>
        <fullName evidence="7">Uncharacterized protein</fullName>
    </submittedName>
</protein>
<evidence type="ECO:0000313" key="7">
    <source>
        <dbReference type="EMBL" id="KIY61557.1"/>
    </source>
</evidence>
<name>A0A0D7ATK5_9AGAR</name>
<dbReference type="Gene3D" id="1.20.1740.10">
    <property type="entry name" value="Amino acid/polyamine transporter I"/>
    <property type="match status" value="1"/>
</dbReference>
<organism evidence="7 8">
    <name type="scientific">Cylindrobasidium torrendii FP15055 ss-10</name>
    <dbReference type="NCBI Taxonomy" id="1314674"/>
    <lineage>
        <taxon>Eukaryota</taxon>
        <taxon>Fungi</taxon>
        <taxon>Dikarya</taxon>
        <taxon>Basidiomycota</taxon>
        <taxon>Agaricomycotina</taxon>
        <taxon>Agaricomycetes</taxon>
        <taxon>Agaricomycetidae</taxon>
        <taxon>Agaricales</taxon>
        <taxon>Marasmiineae</taxon>
        <taxon>Physalacriaceae</taxon>
        <taxon>Cylindrobasidium</taxon>
    </lineage>
</organism>
<evidence type="ECO:0000256" key="5">
    <source>
        <dbReference type="ARBA" id="ARBA00023136"/>
    </source>
</evidence>
<dbReference type="GO" id="GO:0022857">
    <property type="term" value="F:transmembrane transporter activity"/>
    <property type="evidence" value="ECO:0007669"/>
    <property type="project" value="InterPro"/>
</dbReference>
<dbReference type="AlphaFoldDB" id="A0A0D7ATK5"/>
<evidence type="ECO:0000256" key="6">
    <source>
        <dbReference type="SAM" id="Phobius"/>
    </source>
</evidence>
<evidence type="ECO:0000313" key="8">
    <source>
        <dbReference type="Proteomes" id="UP000054007"/>
    </source>
</evidence>
<feature type="transmembrane region" description="Helical" evidence="6">
    <location>
        <begin position="275"/>
        <end position="295"/>
    </location>
</feature>
<evidence type="ECO:0000256" key="1">
    <source>
        <dbReference type="ARBA" id="ARBA00004141"/>
    </source>
</evidence>
<reference evidence="7 8" key="1">
    <citation type="journal article" date="2015" name="Fungal Genet. Biol.">
        <title>Evolution of novel wood decay mechanisms in Agaricales revealed by the genome sequences of Fistulina hepatica and Cylindrobasidium torrendii.</title>
        <authorList>
            <person name="Floudas D."/>
            <person name="Held B.W."/>
            <person name="Riley R."/>
            <person name="Nagy L.G."/>
            <person name="Koehler G."/>
            <person name="Ransdell A.S."/>
            <person name="Younus H."/>
            <person name="Chow J."/>
            <person name="Chiniquy J."/>
            <person name="Lipzen A."/>
            <person name="Tritt A."/>
            <person name="Sun H."/>
            <person name="Haridas S."/>
            <person name="LaButti K."/>
            <person name="Ohm R.A."/>
            <person name="Kues U."/>
            <person name="Blanchette R.A."/>
            <person name="Grigoriev I.V."/>
            <person name="Minto R.E."/>
            <person name="Hibbett D.S."/>
        </authorList>
    </citation>
    <scope>NUCLEOTIDE SEQUENCE [LARGE SCALE GENOMIC DNA]</scope>
    <source>
        <strain evidence="7 8">FP15055 ss-10</strain>
    </source>
</reference>